<dbReference type="InterPro" id="IPR051368">
    <property type="entry name" value="SerProtInhib-TIL_Domain"/>
</dbReference>
<organism evidence="5 6">
    <name type="scientific">Caenorhabditis nigoni</name>
    <dbReference type="NCBI Taxonomy" id="1611254"/>
    <lineage>
        <taxon>Eukaryota</taxon>
        <taxon>Metazoa</taxon>
        <taxon>Ecdysozoa</taxon>
        <taxon>Nematoda</taxon>
        <taxon>Chromadorea</taxon>
        <taxon>Rhabditida</taxon>
        <taxon>Rhabditina</taxon>
        <taxon>Rhabditomorpha</taxon>
        <taxon>Rhabditoidea</taxon>
        <taxon>Rhabditidae</taxon>
        <taxon>Peloderinae</taxon>
        <taxon>Caenorhabditis</taxon>
    </lineage>
</organism>
<name>A0A2G5TLN7_9PELO</name>
<dbReference type="PANTHER" id="PTHR23259">
    <property type="entry name" value="RIDDLE"/>
    <property type="match status" value="1"/>
</dbReference>
<dbReference type="OrthoDB" id="5787437at2759"/>
<dbReference type="Proteomes" id="UP000230233">
    <property type="component" value="Chromosome V"/>
</dbReference>
<evidence type="ECO:0000313" key="6">
    <source>
        <dbReference type="Proteomes" id="UP000230233"/>
    </source>
</evidence>
<comment type="caution">
    <text evidence="5">The sequence shown here is derived from an EMBL/GenBank/DDBJ whole genome shotgun (WGS) entry which is preliminary data.</text>
</comment>
<dbReference type="Gene3D" id="2.10.25.10">
    <property type="entry name" value="Laminin"/>
    <property type="match status" value="2"/>
</dbReference>
<evidence type="ECO:0000256" key="2">
    <source>
        <dbReference type="ARBA" id="ARBA00022900"/>
    </source>
</evidence>
<dbReference type="CDD" id="cd19941">
    <property type="entry name" value="TIL"/>
    <property type="match status" value="2"/>
</dbReference>
<dbReference type="STRING" id="1611254.A0A2G5TLN7"/>
<evidence type="ECO:0000313" key="5">
    <source>
        <dbReference type="EMBL" id="PIC28021.1"/>
    </source>
</evidence>
<sequence length="219" mass="25328">MQTWSFDFQHNCRRRRLLLVLRLIRRDYLRPPKYSKKFSVHLKGNGRHYEPSQSSHHFKIIIMKTFIVLMYTLVAGCAAKWFTPGPPLFEECSKNEERVRCAYDCEPQCGFEPTVCSFECKPNACVCKTGYVRNTKNECVHRLECTPETSMCPEDEEFQTCGAPCQPSCEDPYPTDCPYDQCIRSVCRCLPGFVRNGPVCTPLSDCRNIPTRPLELFTL</sequence>
<keyword evidence="1" id="KW-0646">Protease inhibitor</keyword>
<feature type="domain" description="TIL" evidence="4">
    <location>
        <begin position="152"/>
        <end position="206"/>
    </location>
</feature>
<reference evidence="6" key="1">
    <citation type="submission" date="2017-10" db="EMBL/GenBank/DDBJ databases">
        <title>Rapid genome shrinkage in a self-fertile nematode reveals novel sperm competition proteins.</title>
        <authorList>
            <person name="Yin D."/>
            <person name="Schwarz E.M."/>
            <person name="Thomas C.G."/>
            <person name="Felde R.L."/>
            <person name="Korf I.F."/>
            <person name="Cutter A.D."/>
            <person name="Schartner C.M."/>
            <person name="Ralston E.J."/>
            <person name="Meyer B.J."/>
            <person name="Haag E.S."/>
        </authorList>
    </citation>
    <scope>NUCLEOTIDE SEQUENCE [LARGE SCALE GENOMIC DNA]</scope>
    <source>
        <strain evidence="6">JU1422</strain>
    </source>
</reference>
<keyword evidence="3" id="KW-1015">Disulfide bond</keyword>
<dbReference type="EMBL" id="PDUG01000005">
    <property type="protein sequence ID" value="PIC28021.1"/>
    <property type="molecule type" value="Genomic_DNA"/>
</dbReference>
<dbReference type="SUPFAM" id="SSF57567">
    <property type="entry name" value="Serine protease inhibitors"/>
    <property type="match status" value="2"/>
</dbReference>
<feature type="domain" description="TIL" evidence="4">
    <location>
        <begin position="92"/>
        <end position="145"/>
    </location>
</feature>
<dbReference type="Pfam" id="PF01826">
    <property type="entry name" value="TIL"/>
    <property type="match status" value="2"/>
</dbReference>
<dbReference type="GO" id="GO:0004867">
    <property type="term" value="F:serine-type endopeptidase inhibitor activity"/>
    <property type="evidence" value="ECO:0007669"/>
    <property type="project" value="UniProtKB-KW"/>
</dbReference>
<evidence type="ECO:0000256" key="1">
    <source>
        <dbReference type="ARBA" id="ARBA00022690"/>
    </source>
</evidence>
<accession>A0A2G5TLN7</accession>
<dbReference type="PANTHER" id="PTHR23259:SF59">
    <property type="entry name" value="TIL DOMAIN-CONTAINING PROTEIN"/>
    <property type="match status" value="1"/>
</dbReference>
<evidence type="ECO:0000256" key="3">
    <source>
        <dbReference type="ARBA" id="ARBA00023157"/>
    </source>
</evidence>
<evidence type="ECO:0000259" key="4">
    <source>
        <dbReference type="Pfam" id="PF01826"/>
    </source>
</evidence>
<gene>
    <name evidence="5" type="primary">Cni-C25E10.7</name>
    <name evidence="5" type="synonym">Cnig_chr_V.g20075</name>
    <name evidence="5" type="ORF">B9Z55_020075</name>
</gene>
<proteinExistence type="predicted"/>
<dbReference type="InterPro" id="IPR002919">
    <property type="entry name" value="TIL_dom"/>
</dbReference>
<dbReference type="AlphaFoldDB" id="A0A2G5TLN7"/>
<protein>
    <recommendedName>
        <fullName evidence="4">TIL domain-containing protein</fullName>
    </recommendedName>
</protein>
<keyword evidence="6" id="KW-1185">Reference proteome</keyword>
<dbReference type="InterPro" id="IPR036084">
    <property type="entry name" value="Ser_inhib-like_sf"/>
</dbReference>
<keyword evidence="2" id="KW-0722">Serine protease inhibitor</keyword>